<dbReference type="SUPFAM" id="SSF52540">
    <property type="entry name" value="P-loop containing nucleoside triphosphate hydrolases"/>
    <property type="match status" value="1"/>
</dbReference>
<evidence type="ECO:0000256" key="4">
    <source>
        <dbReference type="ARBA" id="ARBA00022967"/>
    </source>
</evidence>
<accession>A0A268P4F2</accession>
<comment type="caution">
    <text evidence="6">The sequence shown here is derived from an EMBL/GenBank/DDBJ whole genome shotgun (WGS) entry which is preliminary data.</text>
</comment>
<dbReference type="FunFam" id="3.40.50.300:FF:000134">
    <property type="entry name" value="Iron-enterobactin ABC transporter ATP-binding protein"/>
    <property type="match status" value="1"/>
</dbReference>
<reference evidence="6 7" key="1">
    <citation type="submission" date="2017-07" db="EMBL/GenBank/DDBJ databases">
        <title>Isolation and whole genome analysis of endospore-forming bacteria from heroin.</title>
        <authorList>
            <person name="Kalinowski J."/>
            <person name="Ahrens B."/>
            <person name="Al-Dilaimi A."/>
            <person name="Winkler A."/>
            <person name="Wibberg D."/>
            <person name="Schleenbecker U."/>
            <person name="Ruckert C."/>
            <person name="Wolfel R."/>
            <person name="Grass G."/>
        </authorList>
    </citation>
    <scope>NUCLEOTIDE SEQUENCE [LARGE SCALE GENOMIC DNA]</scope>
    <source>
        <strain evidence="6 7">7539</strain>
    </source>
</reference>
<dbReference type="CDD" id="cd03214">
    <property type="entry name" value="ABC_Iron-Siderophores_B12_Hemin"/>
    <property type="match status" value="1"/>
</dbReference>
<dbReference type="InterPro" id="IPR003439">
    <property type="entry name" value="ABC_transporter-like_ATP-bd"/>
</dbReference>
<protein>
    <recommendedName>
        <fullName evidence="5">ABC transporter domain-containing protein</fullName>
    </recommendedName>
</protein>
<dbReference type="InterPro" id="IPR017871">
    <property type="entry name" value="ABC_transporter-like_CS"/>
</dbReference>
<dbReference type="GO" id="GO:0005524">
    <property type="term" value="F:ATP binding"/>
    <property type="evidence" value="ECO:0007669"/>
    <property type="project" value="UniProtKB-KW"/>
</dbReference>
<dbReference type="AlphaFoldDB" id="A0A268P4F2"/>
<evidence type="ECO:0000256" key="2">
    <source>
        <dbReference type="ARBA" id="ARBA00022741"/>
    </source>
</evidence>
<evidence type="ECO:0000256" key="1">
    <source>
        <dbReference type="ARBA" id="ARBA00022448"/>
    </source>
</evidence>
<evidence type="ECO:0000313" key="7">
    <source>
        <dbReference type="Proteomes" id="UP000216207"/>
    </source>
</evidence>
<evidence type="ECO:0000313" key="6">
    <source>
        <dbReference type="EMBL" id="PAE90644.1"/>
    </source>
</evidence>
<name>A0A268P4F2_SHOCL</name>
<dbReference type="InterPro" id="IPR003593">
    <property type="entry name" value="AAA+_ATPase"/>
</dbReference>
<dbReference type="GO" id="GO:0016887">
    <property type="term" value="F:ATP hydrolysis activity"/>
    <property type="evidence" value="ECO:0007669"/>
    <property type="project" value="InterPro"/>
</dbReference>
<keyword evidence="3" id="KW-0067">ATP-binding</keyword>
<evidence type="ECO:0000256" key="3">
    <source>
        <dbReference type="ARBA" id="ARBA00022840"/>
    </source>
</evidence>
<dbReference type="SMART" id="SM00382">
    <property type="entry name" value="AAA"/>
    <property type="match status" value="1"/>
</dbReference>
<dbReference type="EMBL" id="NPCC01000004">
    <property type="protein sequence ID" value="PAE90644.1"/>
    <property type="molecule type" value="Genomic_DNA"/>
</dbReference>
<dbReference type="Gene3D" id="3.40.50.300">
    <property type="entry name" value="P-loop containing nucleotide triphosphate hydrolases"/>
    <property type="match status" value="1"/>
</dbReference>
<dbReference type="Proteomes" id="UP000216207">
    <property type="component" value="Unassembled WGS sequence"/>
</dbReference>
<gene>
    <name evidence="6" type="ORF">CHH72_01835</name>
</gene>
<dbReference type="Pfam" id="PF00005">
    <property type="entry name" value="ABC_tran"/>
    <property type="match status" value="1"/>
</dbReference>
<keyword evidence="4" id="KW-1278">Translocase</keyword>
<keyword evidence="2" id="KW-0547">Nucleotide-binding</keyword>
<proteinExistence type="predicted"/>
<dbReference type="PROSITE" id="PS00211">
    <property type="entry name" value="ABC_TRANSPORTER_1"/>
    <property type="match status" value="1"/>
</dbReference>
<organism evidence="6 7">
    <name type="scientific">Shouchella clausii</name>
    <name type="common">Alkalihalobacillus clausii</name>
    <dbReference type="NCBI Taxonomy" id="79880"/>
    <lineage>
        <taxon>Bacteria</taxon>
        <taxon>Bacillati</taxon>
        <taxon>Bacillota</taxon>
        <taxon>Bacilli</taxon>
        <taxon>Bacillales</taxon>
        <taxon>Bacillaceae</taxon>
        <taxon>Shouchella</taxon>
    </lineage>
</organism>
<dbReference type="PANTHER" id="PTHR42794">
    <property type="entry name" value="HEMIN IMPORT ATP-BINDING PROTEIN HMUV"/>
    <property type="match status" value="1"/>
</dbReference>
<dbReference type="InterPro" id="IPR027417">
    <property type="entry name" value="P-loop_NTPase"/>
</dbReference>
<keyword evidence="1" id="KW-0813">Transport</keyword>
<evidence type="ECO:0000259" key="5">
    <source>
        <dbReference type="PROSITE" id="PS50893"/>
    </source>
</evidence>
<dbReference type="PANTHER" id="PTHR42794:SF1">
    <property type="entry name" value="HEMIN IMPORT ATP-BINDING PROTEIN HMUV"/>
    <property type="match status" value="1"/>
</dbReference>
<dbReference type="PROSITE" id="PS50893">
    <property type="entry name" value="ABC_TRANSPORTER_2"/>
    <property type="match status" value="1"/>
</dbReference>
<dbReference type="RefSeq" id="WP_095316110.1">
    <property type="nucleotide sequence ID" value="NZ_BOQQ01000005.1"/>
</dbReference>
<feature type="domain" description="ABC transporter" evidence="5">
    <location>
        <begin position="2"/>
        <end position="239"/>
    </location>
</feature>
<sequence length="259" mass="28525">MIAANNLSVNRGGRLILDQVSFQAKKGRMLGILGANGSGKTTLLKTVTGFYPYQAGSIEIDGKPLATLKPKERAQRMAVLSQDEHVSFDVPVYEAVALGRYAHQQGLFAVKGKTDDDIIRKAMEETGISDMAERSLLSLSGGEKQRVWLARALAQQPDSLLLDEPTNHLDLARQVALMEHLTKLLASRQLTVVCILHDINLASLYCDDVLLLKNGKVICQGETQSILTRGVLENIYGTAFHEWKEPVKGRKQFSVVTRV</sequence>